<comment type="caution">
    <text evidence="1">The sequence shown here is derived from an EMBL/GenBank/DDBJ whole genome shotgun (WGS) entry which is preliminary data.</text>
</comment>
<proteinExistence type="predicted"/>
<name>A0ABM8ZLT1_9VIBR</name>
<reference evidence="1" key="1">
    <citation type="submission" date="2021-12" db="EMBL/GenBank/DDBJ databases">
        <authorList>
            <person name="Rodrigo-Torres L."/>
            <person name="Arahal R. D."/>
            <person name="Lucena T."/>
        </authorList>
    </citation>
    <scope>NUCLEOTIDE SEQUENCE</scope>
    <source>
        <strain evidence="1">CECT 8226</strain>
    </source>
</reference>
<organism evidence="1 2">
    <name type="scientific">Vibrio hippocampi</name>
    <dbReference type="NCBI Taxonomy" id="654686"/>
    <lineage>
        <taxon>Bacteria</taxon>
        <taxon>Pseudomonadati</taxon>
        <taxon>Pseudomonadota</taxon>
        <taxon>Gammaproteobacteria</taxon>
        <taxon>Vibrionales</taxon>
        <taxon>Vibrionaceae</taxon>
        <taxon>Vibrio</taxon>
    </lineage>
</organism>
<dbReference type="Proteomes" id="UP000838160">
    <property type="component" value="Unassembled WGS sequence"/>
</dbReference>
<dbReference type="EMBL" id="CAKLCM010000003">
    <property type="protein sequence ID" value="CAH0529303.1"/>
    <property type="molecule type" value="Genomic_DNA"/>
</dbReference>
<evidence type="ECO:0000313" key="1">
    <source>
        <dbReference type="EMBL" id="CAH0529303.1"/>
    </source>
</evidence>
<evidence type="ECO:0000313" key="2">
    <source>
        <dbReference type="Proteomes" id="UP000838160"/>
    </source>
</evidence>
<evidence type="ECO:0008006" key="3">
    <source>
        <dbReference type="Google" id="ProtNLM"/>
    </source>
</evidence>
<dbReference type="PROSITE" id="PS51257">
    <property type="entry name" value="PROKAR_LIPOPROTEIN"/>
    <property type="match status" value="1"/>
</dbReference>
<protein>
    <recommendedName>
        <fullName evidence="3">Dystroglycan-type cadherin-like domain-containing protein</fullName>
    </recommendedName>
</protein>
<sequence length="895" mass="97055">MKKMSLLATSVVVALSGCGSDNGSDSDPSVSNYITGFDGYLHNAVVFIDKDADGVWDANSDTFLGLTDIQGRVDIGDTTVDGTLALQTLIPGGDAQQDLIDLDPELYSGVYTVDQDLPGQPLSTELVFRAPQSSDVISPITDLVAIEMHNDASLTEEEAISVVNKSLNDGVEDEDFDPYVDFVSGADEDPAMHKVAQILSETKADDPVAYQQDGKATAMADEAKQVVDDIVENNPEDLDDPSYVVIVDGDTNSGIETPSYKTIVDHAIYETVQDKFDDLELEHGQVGSSDYLLTADITSLFSDKDVDNIDLSLISIDQSQLADSNVQVVYNPSNGALNLGVSPSDSIAKAGDFAIVVTLADSDDTNETHAVFEFEIDEGEAEAPEYSEDTLQGLQDEVDLWQLVQGESLGEGYFIDFSELFSGDSELELSFSSNAESNGLIFDNMGTGLIGIQGTPLRSSEDDETEYTIKLMATDQNGLSTSAELELPEVAEPVSLPSEITIDQDKLTALQAEITKTLEALELTVGMDSFQQTFDVTEVFATTGLENVEYYAGSANDDEGETSIAGISVTMVDDSAILAIYGSPTVTAEDGEFVLMAGSNVDSDNEIISEAVTIKLPAVSEGETSEPELPSADLIIGKDLYFIETPEANGDIVDNRCESFKLEDGQVYFGDENYQGDLTESCAPVSSQASATYTVADDVITIVEDDYDPMTMELLNVTGKDGVQRFIIRTTELRSNEDNYVASMEVMESVSEAESRVDMKSNTDSLSRMQQTSLYIDGEYVDVYVTTQMENSDDGGNDEAADADLFFDRVDGGNLTCDQVAPLFYAKTFSGSQNATCFDNEENDGSYHYVGYDFDFAYQHELDKKYRISFASNDDEHVADLNFNITYDGDSFEND</sequence>
<gene>
    <name evidence="1" type="ORF">VHP8226_03152</name>
</gene>
<accession>A0ABM8ZLT1</accession>
<keyword evidence="2" id="KW-1185">Reference proteome</keyword>
<dbReference type="RefSeq" id="WP_237486001.1">
    <property type="nucleotide sequence ID" value="NZ_CAKLCM010000003.1"/>
</dbReference>